<keyword evidence="3 8" id="KW-0547">Nucleotide-binding</keyword>
<feature type="non-terminal residue" evidence="12">
    <location>
        <position position="630"/>
    </location>
</feature>
<dbReference type="GO" id="GO:0005524">
    <property type="term" value="F:ATP binding"/>
    <property type="evidence" value="ECO:0007669"/>
    <property type="project" value="UniProtKB-UniRule"/>
</dbReference>
<evidence type="ECO:0000256" key="8">
    <source>
        <dbReference type="PROSITE-ProRule" id="PRU10141"/>
    </source>
</evidence>
<feature type="binding site" evidence="8">
    <location>
        <position position="325"/>
    </location>
    <ligand>
        <name>ATP</name>
        <dbReference type="ChEBI" id="CHEBI:30616"/>
    </ligand>
</feature>
<dbReference type="PROSITE" id="PS50011">
    <property type="entry name" value="PROTEIN_KINASE_DOM"/>
    <property type="match status" value="1"/>
</dbReference>
<dbReference type="InterPro" id="IPR003609">
    <property type="entry name" value="Pan_app"/>
</dbReference>
<dbReference type="InterPro" id="IPR008271">
    <property type="entry name" value="Ser/Thr_kinase_AS"/>
</dbReference>
<dbReference type="AlphaFoldDB" id="A0A7J9KV16"/>
<dbReference type="FunFam" id="2.90.10.10:FF:000001">
    <property type="entry name" value="G-type lectin S-receptor-like serine/threonine-protein kinase"/>
    <property type="match status" value="1"/>
</dbReference>
<keyword evidence="13" id="KW-1185">Reference proteome</keyword>
<dbReference type="PROSITE" id="PS00107">
    <property type="entry name" value="PROTEIN_KINASE_ATP"/>
    <property type="match status" value="1"/>
</dbReference>
<dbReference type="Gene3D" id="3.30.200.20">
    <property type="entry name" value="Phosphorylase Kinase, domain 1"/>
    <property type="match status" value="1"/>
</dbReference>
<evidence type="ECO:0000259" key="11">
    <source>
        <dbReference type="PROSITE" id="PS50948"/>
    </source>
</evidence>
<comment type="caution">
    <text evidence="12">The sequence shown here is derived from an EMBL/GenBank/DDBJ whole genome shotgun (WGS) entry which is preliminary data.</text>
</comment>
<feature type="domain" description="Apple" evidence="11">
    <location>
        <begin position="163"/>
        <end position="249"/>
    </location>
</feature>
<dbReference type="Proteomes" id="UP000593576">
    <property type="component" value="Unassembled WGS sequence"/>
</dbReference>
<evidence type="ECO:0000256" key="6">
    <source>
        <dbReference type="ARBA" id="ARBA00023157"/>
    </source>
</evidence>
<dbReference type="SUPFAM" id="SSF51110">
    <property type="entry name" value="alpha-D-mannose-specific plant lectins"/>
    <property type="match status" value="1"/>
</dbReference>
<dbReference type="Gene3D" id="2.90.10.10">
    <property type="entry name" value="Bulb-type lectin domain"/>
    <property type="match status" value="1"/>
</dbReference>
<proteinExistence type="predicted"/>
<name>A0A7J9KV16_GOSSC</name>
<dbReference type="Pfam" id="PF08276">
    <property type="entry name" value="PAN_2"/>
    <property type="match status" value="1"/>
</dbReference>
<dbReference type="PANTHER" id="PTHR32444:SF198">
    <property type="entry name" value="BULB-TYPE LECTIN DOMAIN-CONTAINING PROTEIN"/>
    <property type="match status" value="1"/>
</dbReference>
<keyword evidence="1" id="KW-0808">Transferase</keyword>
<keyword evidence="6" id="KW-1015">Disulfide bond</keyword>
<evidence type="ECO:0000256" key="5">
    <source>
        <dbReference type="ARBA" id="ARBA00022840"/>
    </source>
</evidence>
<dbReference type="SMART" id="SM00473">
    <property type="entry name" value="PAN_AP"/>
    <property type="match status" value="1"/>
</dbReference>
<dbReference type="InterPro" id="IPR011009">
    <property type="entry name" value="Kinase-like_dom_sf"/>
</dbReference>
<dbReference type="GO" id="GO:0048544">
    <property type="term" value="P:recognition of pollen"/>
    <property type="evidence" value="ECO:0007669"/>
    <property type="project" value="InterPro"/>
</dbReference>
<evidence type="ECO:0000259" key="9">
    <source>
        <dbReference type="PROSITE" id="PS50011"/>
    </source>
</evidence>
<keyword evidence="2" id="KW-0732">Signal</keyword>
<dbReference type="Pfam" id="PF00954">
    <property type="entry name" value="S_locus_glycop"/>
    <property type="match status" value="1"/>
</dbReference>
<keyword evidence="7" id="KW-0325">Glycoprotein</keyword>
<evidence type="ECO:0000256" key="2">
    <source>
        <dbReference type="ARBA" id="ARBA00022729"/>
    </source>
</evidence>
<dbReference type="InterPro" id="IPR000858">
    <property type="entry name" value="S_locus_glycoprot_dom"/>
</dbReference>
<evidence type="ECO:0000256" key="1">
    <source>
        <dbReference type="ARBA" id="ARBA00022679"/>
    </source>
</evidence>
<evidence type="ECO:0008006" key="14">
    <source>
        <dbReference type="Google" id="ProtNLM"/>
    </source>
</evidence>
<dbReference type="InterPro" id="IPR001480">
    <property type="entry name" value="Bulb-type_lectin_dom"/>
</dbReference>
<dbReference type="InterPro" id="IPR017441">
    <property type="entry name" value="Protein_kinase_ATP_BS"/>
</dbReference>
<dbReference type="PROSITE" id="PS50948">
    <property type="entry name" value="PAN"/>
    <property type="match status" value="1"/>
</dbReference>
<evidence type="ECO:0000256" key="3">
    <source>
        <dbReference type="ARBA" id="ARBA00022741"/>
    </source>
</evidence>
<feature type="domain" description="Protein kinase" evidence="9">
    <location>
        <begin position="297"/>
        <end position="542"/>
    </location>
</feature>
<evidence type="ECO:0000313" key="12">
    <source>
        <dbReference type="EMBL" id="MBA0850196.1"/>
    </source>
</evidence>
<evidence type="ECO:0000256" key="7">
    <source>
        <dbReference type="ARBA" id="ARBA00023180"/>
    </source>
</evidence>
<evidence type="ECO:0000256" key="4">
    <source>
        <dbReference type="ARBA" id="ARBA00022777"/>
    </source>
</evidence>
<dbReference type="CDD" id="cd00028">
    <property type="entry name" value="B_lectin"/>
    <property type="match status" value="1"/>
</dbReference>
<dbReference type="InterPro" id="IPR000719">
    <property type="entry name" value="Prot_kinase_dom"/>
</dbReference>
<dbReference type="CDD" id="cd01098">
    <property type="entry name" value="PAN_AP_plant"/>
    <property type="match status" value="1"/>
</dbReference>
<dbReference type="Gene3D" id="1.10.510.10">
    <property type="entry name" value="Transferase(Phosphotransferase) domain 1"/>
    <property type="match status" value="1"/>
</dbReference>
<dbReference type="PANTHER" id="PTHR32444">
    <property type="entry name" value="BULB-TYPE LECTIN DOMAIN-CONTAINING PROTEIN"/>
    <property type="match status" value="1"/>
</dbReference>
<dbReference type="PROSITE" id="PS00108">
    <property type="entry name" value="PROTEIN_KINASE_ST"/>
    <property type="match status" value="1"/>
</dbReference>
<protein>
    <recommendedName>
        <fullName evidence="14">Non-specific serine/threonine protein kinase</fullName>
    </recommendedName>
</protein>
<dbReference type="SMART" id="SM00108">
    <property type="entry name" value="B_lectin"/>
    <property type="match status" value="1"/>
</dbReference>
<dbReference type="SMART" id="SM00220">
    <property type="entry name" value="S_TKc"/>
    <property type="match status" value="1"/>
</dbReference>
<dbReference type="SUPFAM" id="SSF56112">
    <property type="entry name" value="Protein kinase-like (PK-like)"/>
    <property type="match status" value="1"/>
</dbReference>
<dbReference type="FunFam" id="1.10.510.10:FF:001019">
    <property type="entry name" value="G-type lectin S-receptor-like serine/threonine-protein kinase B120"/>
    <property type="match status" value="1"/>
</dbReference>
<gene>
    <name evidence="12" type="ORF">Goshw_026711</name>
</gene>
<dbReference type="Pfam" id="PF00069">
    <property type="entry name" value="Pkinase"/>
    <property type="match status" value="1"/>
</dbReference>
<feature type="domain" description="Bulb-type lectin" evidence="10">
    <location>
        <begin position="515"/>
        <end position="630"/>
    </location>
</feature>
<dbReference type="InterPro" id="IPR036426">
    <property type="entry name" value="Bulb-type_lectin_dom_sf"/>
</dbReference>
<keyword evidence="5 8" id="KW-0067">ATP-binding</keyword>
<sequence length="630" mass="70711">MEKPSDGNFSFGIEPFSVPEGIIRKNNQLYFRTGPWNGNMFLGSILMTTVYIDGFYVVADNQQQTFYMAYEYSNDSMLIYCELDFQGKFIERRWDAGKGNWINRYSSFQTDCDIYGYCGAFGICDSSKRPICSCIKGFKPRNIEKWSRGNGSSGCFRTTPLQCQRDNTNGSGGAGQGDDGFLKMMVKKVPAFPVRSSIINGDCKDQCLKNCSCVAYAYDAGIGCMFWSVDLIDVQKFSTSGVDLYDLYIRLPSSELERNEKRKHTKHKIYRENSIGVKLQQLPLFNFKQLAIATNNFNHAKKLGQGGFALVYKGMLDDGKEIAVKRLSKASGQGLEEFVNEVVFCIIFVIDPVKQKILDWKKRFNIIEGISRGLLYLHRDSRLRIIHRDLKASNVLLDRELNPKISDLGMARIFGGNENQANTKSVVGTYGYMSPEYAMRGQFSEKSDVFSYGVLLLEIISRRRNISFYNKDDLGLLGYIPTNSKFWEEIMGKTISCSVLLALISCFYLLFATALDTITPSKSIKDPDVIISQNSVFRLGFFSLANSTNRYVGILYNQIPVQTVVWVANRNRPLKDSSGILNISDDGNLVVSNGKAEVLWSSHVNNTAPNATTAQLLDSGNLVLSNGEDG</sequence>
<dbReference type="EMBL" id="JABFAF010000002">
    <property type="protein sequence ID" value="MBA0850196.1"/>
    <property type="molecule type" value="Genomic_DNA"/>
</dbReference>
<organism evidence="12 13">
    <name type="scientific">Gossypium schwendimanii</name>
    <name type="common">Cotton</name>
    <dbReference type="NCBI Taxonomy" id="34291"/>
    <lineage>
        <taxon>Eukaryota</taxon>
        <taxon>Viridiplantae</taxon>
        <taxon>Streptophyta</taxon>
        <taxon>Embryophyta</taxon>
        <taxon>Tracheophyta</taxon>
        <taxon>Spermatophyta</taxon>
        <taxon>Magnoliopsida</taxon>
        <taxon>eudicotyledons</taxon>
        <taxon>Gunneridae</taxon>
        <taxon>Pentapetalae</taxon>
        <taxon>rosids</taxon>
        <taxon>malvids</taxon>
        <taxon>Malvales</taxon>
        <taxon>Malvaceae</taxon>
        <taxon>Malvoideae</taxon>
        <taxon>Gossypium</taxon>
    </lineage>
</organism>
<evidence type="ECO:0000259" key="10">
    <source>
        <dbReference type="PROSITE" id="PS50927"/>
    </source>
</evidence>
<dbReference type="GO" id="GO:0004672">
    <property type="term" value="F:protein kinase activity"/>
    <property type="evidence" value="ECO:0007669"/>
    <property type="project" value="InterPro"/>
</dbReference>
<evidence type="ECO:0000313" key="13">
    <source>
        <dbReference type="Proteomes" id="UP000593576"/>
    </source>
</evidence>
<dbReference type="OrthoDB" id="1934880at2759"/>
<dbReference type="Pfam" id="PF01453">
    <property type="entry name" value="B_lectin"/>
    <property type="match status" value="1"/>
</dbReference>
<reference evidence="12 13" key="1">
    <citation type="journal article" date="2019" name="Genome Biol. Evol.">
        <title>Insights into the evolution of the New World diploid cottons (Gossypium, subgenus Houzingenia) based on genome sequencing.</title>
        <authorList>
            <person name="Grover C.E."/>
            <person name="Arick M.A. 2nd"/>
            <person name="Thrash A."/>
            <person name="Conover J.L."/>
            <person name="Sanders W.S."/>
            <person name="Peterson D.G."/>
            <person name="Frelichowski J.E."/>
            <person name="Scheffler J.A."/>
            <person name="Scheffler B.E."/>
            <person name="Wendel J.F."/>
        </authorList>
    </citation>
    <scope>NUCLEOTIDE SEQUENCE [LARGE SCALE GENOMIC DNA]</scope>
    <source>
        <strain evidence="12">1</strain>
        <tissue evidence="12">Leaf</tissue>
    </source>
</reference>
<dbReference type="PROSITE" id="PS50927">
    <property type="entry name" value="BULB_LECTIN"/>
    <property type="match status" value="1"/>
</dbReference>
<accession>A0A7J9KV16</accession>
<keyword evidence="4" id="KW-0418">Kinase</keyword>